<accession>A0A9P0DHF9</accession>
<gene>
    <name evidence="2" type="ORF">CEUTPL_LOCUS2577</name>
</gene>
<evidence type="ECO:0000313" key="3">
    <source>
        <dbReference type="Proteomes" id="UP001152799"/>
    </source>
</evidence>
<sequence length="437" mass="49369">MKLHCFAGFWTRRTIGEEDQISTSSSPWIISGVDQDKVKVLQPQSLMAKQTEDLRGVVKSKSDKHRNYFKSLVGTCNGDQPIIQGNTQMAQPKQVANNIQDTDIKIKNESKRQRRLGVYEREAFDNKTHQEEIIFKSVKQLRNQYLAMLDDKTIVEQKPKELLALPPQSDYASSSGTSDDEKTTWHRKHKVTRCGSSDSAMGQSDDEPQISPYSPRGSIDHSNVPSKIIIQAQTVLCPVDRKSSISMDCVSEDNDFDSRRQSCFTDDGDEVPRYRYWRTPSVVVSDYSDDIMGLTLEDIEYIRSRKEASSSTDSSLHSSCSNLNYCGSTISGLDSEFVLTKPYRKSSNCSTCSTLSGDEDQETNFESSTAKSTLRPAGRPREMEVLLTPNKHMSIKRCTLTSMMTSVLTRFWRSTRSKTLQYCPAGLLTLFFIAIIR</sequence>
<evidence type="ECO:0000256" key="1">
    <source>
        <dbReference type="SAM" id="MobiDB-lite"/>
    </source>
</evidence>
<keyword evidence="3" id="KW-1185">Reference proteome</keyword>
<evidence type="ECO:0000313" key="2">
    <source>
        <dbReference type="EMBL" id="CAH1123576.1"/>
    </source>
</evidence>
<proteinExistence type="predicted"/>
<dbReference type="EMBL" id="OU892287">
    <property type="protein sequence ID" value="CAH1123576.1"/>
    <property type="molecule type" value="Genomic_DNA"/>
</dbReference>
<reference evidence="2" key="1">
    <citation type="submission" date="2022-01" db="EMBL/GenBank/DDBJ databases">
        <authorList>
            <person name="King R."/>
        </authorList>
    </citation>
    <scope>NUCLEOTIDE SEQUENCE</scope>
</reference>
<protein>
    <submittedName>
        <fullName evidence="2">Uncharacterized protein</fullName>
    </submittedName>
</protein>
<dbReference type="Proteomes" id="UP001152799">
    <property type="component" value="Chromosome 11"/>
</dbReference>
<name>A0A9P0DHF9_9CUCU</name>
<dbReference type="AlphaFoldDB" id="A0A9P0DHF9"/>
<dbReference type="OrthoDB" id="338650at2759"/>
<organism evidence="2 3">
    <name type="scientific">Ceutorhynchus assimilis</name>
    <name type="common">cabbage seed weevil</name>
    <dbReference type="NCBI Taxonomy" id="467358"/>
    <lineage>
        <taxon>Eukaryota</taxon>
        <taxon>Metazoa</taxon>
        <taxon>Ecdysozoa</taxon>
        <taxon>Arthropoda</taxon>
        <taxon>Hexapoda</taxon>
        <taxon>Insecta</taxon>
        <taxon>Pterygota</taxon>
        <taxon>Neoptera</taxon>
        <taxon>Endopterygota</taxon>
        <taxon>Coleoptera</taxon>
        <taxon>Polyphaga</taxon>
        <taxon>Cucujiformia</taxon>
        <taxon>Curculionidae</taxon>
        <taxon>Ceutorhynchinae</taxon>
        <taxon>Ceutorhynchus</taxon>
    </lineage>
</organism>
<feature type="region of interest" description="Disordered" evidence="1">
    <location>
        <begin position="165"/>
        <end position="222"/>
    </location>
</feature>